<reference evidence="2 3" key="1">
    <citation type="submission" date="2020-03" db="EMBL/GenBank/DDBJ databases">
        <title>Genomic Encyclopedia of Type Strains, Phase IV (KMG-IV): sequencing the most valuable type-strain genomes for metagenomic binning, comparative biology and taxonomic classification.</title>
        <authorList>
            <person name="Goeker M."/>
        </authorList>
    </citation>
    <scope>NUCLEOTIDE SEQUENCE [LARGE SCALE GENOMIC DNA]</scope>
    <source>
        <strain evidence="2 3">DSM 102865</strain>
    </source>
</reference>
<evidence type="ECO:0000259" key="1">
    <source>
        <dbReference type="Pfam" id="PF02129"/>
    </source>
</evidence>
<comment type="caution">
    <text evidence="2">The sequence shown here is derived from an EMBL/GenBank/DDBJ whole genome shotgun (WGS) entry which is preliminary data.</text>
</comment>
<dbReference type="InterPro" id="IPR029058">
    <property type="entry name" value="AB_hydrolase_fold"/>
</dbReference>
<name>A0ABX0UNK8_9BACT</name>
<proteinExistence type="predicted"/>
<dbReference type="Gene3D" id="1.10.10.800">
    <property type="match status" value="1"/>
</dbReference>
<dbReference type="InterPro" id="IPR051411">
    <property type="entry name" value="Polyketide_trans_af380"/>
</dbReference>
<sequence length="306" mass="33052">MKDTVSEKKVSFESNSIKIAANLFYPAGFKQGDKPTPAIVVAHPAAGVKEQTAELYAKSLAEKGFITLAFDAAYQGESEGTSRGLEDPSQRVEDIRAAAGFLTTIKDVDAENIGVLGICASGGYSIVATATDHTIKALATVSGVDLGDWNRKGSDGKQDPKIIQGMLDAAAADRIAVLNGKAPGTFPIRPTPEEAKAAGSITYEGWEYYCTDRGQNPRQSNFTPLSSVERIASFYSPDFAYLIAPRPVLMIAGTDAQTLWMTKDAYEKANEPKELFLIEGETHVSLYDHVSQSVPKLDEFFKKNLN</sequence>
<accession>A0ABX0UNK8</accession>
<dbReference type="RefSeq" id="WP_167272943.1">
    <property type="nucleotide sequence ID" value="NZ_JAASQJ010000003.1"/>
</dbReference>
<feature type="domain" description="Xaa-Pro dipeptidyl-peptidase-like" evidence="1">
    <location>
        <begin position="17"/>
        <end position="153"/>
    </location>
</feature>
<keyword evidence="3" id="KW-1185">Reference proteome</keyword>
<dbReference type="Proteomes" id="UP001179181">
    <property type="component" value="Unassembled WGS sequence"/>
</dbReference>
<dbReference type="SUPFAM" id="SSF53474">
    <property type="entry name" value="alpha/beta-Hydrolases"/>
    <property type="match status" value="1"/>
</dbReference>
<dbReference type="Gene3D" id="3.40.50.1820">
    <property type="entry name" value="alpha/beta hydrolase"/>
    <property type="match status" value="1"/>
</dbReference>
<protein>
    <recommendedName>
        <fullName evidence="1">Xaa-Pro dipeptidyl-peptidase-like domain-containing protein</fullName>
    </recommendedName>
</protein>
<gene>
    <name evidence="2" type="ORF">FHS68_003760</name>
</gene>
<evidence type="ECO:0000313" key="2">
    <source>
        <dbReference type="EMBL" id="NIJ54578.1"/>
    </source>
</evidence>
<dbReference type="InterPro" id="IPR000383">
    <property type="entry name" value="Xaa-Pro-like_dom"/>
</dbReference>
<dbReference type="PANTHER" id="PTHR47751:SF1">
    <property type="entry name" value="SUPERFAMILY HYDROLASE, PUTATIVE (AFU_ORTHOLOGUE AFUA_2G16580)-RELATED"/>
    <property type="match status" value="1"/>
</dbReference>
<dbReference type="PANTHER" id="PTHR47751">
    <property type="entry name" value="SUPERFAMILY HYDROLASE, PUTATIVE (AFU_ORTHOLOGUE AFUA_2G16580)-RELATED"/>
    <property type="match status" value="1"/>
</dbReference>
<dbReference type="EMBL" id="JAASQJ010000003">
    <property type="protein sequence ID" value="NIJ54578.1"/>
    <property type="molecule type" value="Genomic_DNA"/>
</dbReference>
<organism evidence="2 3">
    <name type="scientific">Dyadobacter arcticus</name>
    <dbReference type="NCBI Taxonomy" id="1078754"/>
    <lineage>
        <taxon>Bacteria</taxon>
        <taxon>Pseudomonadati</taxon>
        <taxon>Bacteroidota</taxon>
        <taxon>Cytophagia</taxon>
        <taxon>Cytophagales</taxon>
        <taxon>Spirosomataceae</taxon>
        <taxon>Dyadobacter</taxon>
    </lineage>
</organism>
<dbReference type="Pfam" id="PF02129">
    <property type="entry name" value="Peptidase_S15"/>
    <property type="match status" value="1"/>
</dbReference>
<evidence type="ECO:0000313" key="3">
    <source>
        <dbReference type="Proteomes" id="UP001179181"/>
    </source>
</evidence>